<dbReference type="Pfam" id="PF02786">
    <property type="entry name" value="CPSase_L_D2"/>
    <property type="match status" value="1"/>
</dbReference>
<sequence>MKAAQNQKILVLGSSDESSLGLLLEVCSALKNEGKQVCLLHRGNPILNLLPEEQFCLVEWTLENFQSVLKKVQPEAVLPTFTDSQEMHLLLALEKREDFRSTNIIGFSPQTLSKLNNQTLLAECQLKGDGHSFKYGKRITFQILRDSVGTTMIVASTEQMDPWNGQKEESFIFSPTQTLSDVEYQLLRDSSLKIARALHLVGLCTIDFILSPNSSDFSVHSLQLGLTKITALASQISTFPLPSLMAQLALGKKLTELINPVTQTSYASFEPVSDFIATQLLGEDRFALGFSWEESLLRFCQSSSLGVQSLEQLDDVSLMGKLSHSKNRPFYLLEALRRGYEVKELAELTRINLFFIDKLRGIVEMERAIMAKRVDKEILKKAKQMGFSDDRIAALWQMERKELTNFRQQAEIFLRYKGVDGCAGAYNSQPTLYYSSYFGENELAVEERQPLLIVTDRILTVTELPDVTKYKKVILVTDQVNPVLPSGIQADKIYLEPLTAEYLEALVAAENVATVWDGRKK</sequence>
<proteinExistence type="predicted"/>
<evidence type="ECO:0000256" key="3">
    <source>
        <dbReference type="ARBA" id="ARBA00022840"/>
    </source>
</evidence>
<dbReference type="OrthoDB" id="9804197at2"/>
<accession>A0A380KVZ3</accession>
<dbReference type="Gene3D" id="3.30.470.20">
    <property type="entry name" value="ATP-grasp fold, B domain"/>
    <property type="match status" value="1"/>
</dbReference>
<dbReference type="GO" id="GO:0006541">
    <property type="term" value="P:glutamine metabolic process"/>
    <property type="evidence" value="ECO:0007669"/>
    <property type="project" value="TreeGrafter"/>
</dbReference>
<dbReference type="GO" id="GO:0004088">
    <property type="term" value="F:carbamoyl-phosphate synthase (glutamine-hydrolyzing) activity"/>
    <property type="evidence" value="ECO:0007669"/>
    <property type="project" value="UniProtKB-EC"/>
</dbReference>
<dbReference type="GO" id="GO:0005737">
    <property type="term" value="C:cytoplasm"/>
    <property type="evidence" value="ECO:0007669"/>
    <property type="project" value="TreeGrafter"/>
</dbReference>
<dbReference type="AlphaFoldDB" id="A0A380KVZ3"/>
<evidence type="ECO:0000256" key="1">
    <source>
        <dbReference type="ARBA" id="ARBA00022598"/>
    </source>
</evidence>
<reference evidence="5" key="1">
    <citation type="submission" date="2018-06" db="EMBL/GenBank/DDBJ databases">
        <authorList>
            <consortium name="Pathogen Informatics"/>
            <person name="Doyle S."/>
        </authorList>
    </citation>
    <scope>NUCLEOTIDE SEQUENCE [LARGE SCALE GENOMIC DNA]</scope>
    <source>
        <strain evidence="5">NCTC13765</strain>
    </source>
</reference>
<dbReference type="SUPFAM" id="SSF56059">
    <property type="entry name" value="Glutathione synthetase ATP-binding domain-like"/>
    <property type="match status" value="1"/>
</dbReference>
<dbReference type="InterPro" id="IPR005480">
    <property type="entry name" value="CPSase_lsu_oligo"/>
</dbReference>
<dbReference type="EC" id="6.3.5.5" evidence="5"/>
<dbReference type="Pfam" id="PF02787">
    <property type="entry name" value="CPSase_L_D3"/>
    <property type="match status" value="1"/>
</dbReference>
<name>A0A380KVZ3_9STRE</name>
<evidence type="ECO:0000313" key="6">
    <source>
        <dbReference type="Proteomes" id="UP000254634"/>
    </source>
</evidence>
<protein>
    <submittedName>
        <fullName evidence="5">Carbamoyl phosphate synthase large subunit</fullName>
        <ecNumber evidence="5">6.3.5.5</ecNumber>
    </submittedName>
</protein>
<organism evidence="5 6">
    <name type="scientific">Streptococcus massiliensis</name>
    <dbReference type="NCBI Taxonomy" id="313439"/>
    <lineage>
        <taxon>Bacteria</taxon>
        <taxon>Bacillati</taxon>
        <taxon>Bacillota</taxon>
        <taxon>Bacilli</taxon>
        <taxon>Lactobacillales</taxon>
        <taxon>Streptococcaceae</taxon>
        <taxon>Streptococcus</taxon>
    </lineage>
</organism>
<dbReference type="STRING" id="1123307.GCA_000380065_00492"/>
<dbReference type="RefSeq" id="WP_018371180.1">
    <property type="nucleotide sequence ID" value="NZ_UHFR01000005.1"/>
</dbReference>
<dbReference type="InterPro" id="IPR036897">
    <property type="entry name" value="CarbamoylP_synth_lsu_oligo_sf"/>
</dbReference>
<dbReference type="GO" id="GO:0005524">
    <property type="term" value="F:ATP binding"/>
    <property type="evidence" value="ECO:0007669"/>
    <property type="project" value="UniProtKB-KW"/>
</dbReference>
<dbReference type="SMART" id="SM01096">
    <property type="entry name" value="CPSase_L_D3"/>
    <property type="match status" value="1"/>
</dbReference>
<keyword evidence="2" id="KW-0547">Nucleotide-binding</keyword>
<keyword evidence="1 5" id="KW-0436">Ligase</keyword>
<feature type="domain" description="Carbamoyl-phosphate synthetase large subunit oligomerisation" evidence="4">
    <location>
        <begin position="318"/>
        <end position="437"/>
    </location>
</feature>
<dbReference type="PANTHER" id="PTHR11405:SF53">
    <property type="entry name" value="CARBAMOYL-PHOSPHATE SYNTHASE [AMMONIA], MITOCHONDRIAL"/>
    <property type="match status" value="1"/>
</dbReference>
<dbReference type="EMBL" id="UHFR01000005">
    <property type="protein sequence ID" value="SUN75711.1"/>
    <property type="molecule type" value="Genomic_DNA"/>
</dbReference>
<dbReference type="Proteomes" id="UP000254634">
    <property type="component" value="Unassembled WGS sequence"/>
</dbReference>
<dbReference type="PANTHER" id="PTHR11405">
    <property type="entry name" value="CARBAMOYLTRANSFERASE FAMILY MEMBER"/>
    <property type="match status" value="1"/>
</dbReference>
<gene>
    <name evidence="5" type="primary">carB</name>
    <name evidence="5" type="ORF">NCTC13765_00145</name>
</gene>
<evidence type="ECO:0000313" key="5">
    <source>
        <dbReference type="EMBL" id="SUN75711.1"/>
    </source>
</evidence>
<dbReference type="Gene3D" id="1.10.1030.10">
    <property type="entry name" value="Carbamoyl-phosphate synthetase, large subunit oligomerisation domain"/>
    <property type="match status" value="1"/>
</dbReference>
<dbReference type="InterPro" id="IPR005479">
    <property type="entry name" value="CPAse_ATP-bd"/>
</dbReference>
<evidence type="ECO:0000259" key="4">
    <source>
        <dbReference type="SMART" id="SM01096"/>
    </source>
</evidence>
<dbReference type="SUPFAM" id="SSF48108">
    <property type="entry name" value="Carbamoyl phosphate synthetase, large subunit connection domain"/>
    <property type="match status" value="1"/>
</dbReference>
<keyword evidence="6" id="KW-1185">Reference proteome</keyword>
<evidence type="ECO:0000256" key="2">
    <source>
        <dbReference type="ARBA" id="ARBA00022741"/>
    </source>
</evidence>
<keyword evidence="3" id="KW-0067">ATP-binding</keyword>